<organism evidence="9">
    <name type="scientific">Haemophilus influenzae HK1212</name>
    <dbReference type="NCBI Taxonomy" id="456482"/>
    <lineage>
        <taxon>Bacteria</taxon>
        <taxon>Pseudomonadati</taxon>
        <taxon>Pseudomonadota</taxon>
        <taxon>Gammaproteobacteria</taxon>
        <taxon>Pasteurellales</taxon>
        <taxon>Pasteurellaceae</taxon>
        <taxon>Haemophilus</taxon>
    </lineage>
</organism>
<keyword evidence="2" id="KW-1003">Cell membrane</keyword>
<dbReference type="GO" id="GO:0005886">
    <property type="term" value="C:plasma membrane"/>
    <property type="evidence" value="ECO:0007669"/>
    <property type="project" value="UniProtKB-SubCell"/>
</dbReference>
<protein>
    <submittedName>
        <fullName evidence="9">Adhesin</fullName>
    </submittedName>
</protein>
<dbReference type="InterPro" id="IPR050539">
    <property type="entry name" value="ThrE_Dicarb/AminoAcid_Exp"/>
</dbReference>
<dbReference type="GO" id="GO:0015744">
    <property type="term" value="P:succinate transport"/>
    <property type="evidence" value="ECO:0007669"/>
    <property type="project" value="TreeGrafter"/>
</dbReference>
<dbReference type="SUPFAM" id="SSF51126">
    <property type="entry name" value="Pectin lyase-like"/>
    <property type="match status" value="1"/>
</dbReference>
<reference evidence="9" key="1">
    <citation type="journal article" date="2010" name="Genomics">
        <title>Tracing phylogenomic events leading to diversity of Haemophilus influenzae and the emergence of Brazilian Purpuric Fever (BPF)-associated clones.</title>
        <authorList>
            <person name="Papazisi L."/>
            <person name="Ratnayake S."/>
            <person name="Remortel B.G."/>
            <person name="Bock G.R."/>
            <person name="Liang W."/>
            <person name="Saeed A.I."/>
            <person name="Liu J."/>
            <person name="Fleischmann R.D."/>
            <person name="Kilian M."/>
            <person name="Peterson S.N."/>
        </authorList>
    </citation>
    <scope>NUCLEOTIDE SEQUENCE [LARGE SCALE GENOMIC DNA]</scope>
    <source>
        <strain evidence="9">HK1212</strain>
    </source>
</reference>
<sequence>MRNKFRFYAKRFANLYFLEKIFIILSRYILIENKDMEHEYQRAVTRVCVQTALLLLQHGAESTVVVQMAQRLGIALGVESVECALTANAVVLTTLSDNHCITTARKNTDKGINMQMVTDVQRIVIAVEHHLYDLEIAQRKLDQLKPLKYNRWLVVFMIGLSCAAFAHLSGGDWLITVEDGNILLLAGQKVTISDMTNPTITYSVVAPENEAVNLGKIFAKNGKIQMHAGSVVNKGTLNANSVHKDKSGEIILSAKEGLANIDGTVTLNNANFKAGSLTITGKEVVLNSGAKVELTGKQGGTVYIGGDERGEGKI</sequence>
<evidence type="ECO:0000256" key="2">
    <source>
        <dbReference type="ARBA" id="ARBA00022475"/>
    </source>
</evidence>
<accession>A0A7G2JXP4</accession>
<dbReference type="PANTHER" id="PTHR34390:SF1">
    <property type="entry name" value="SUCCINATE TRANSPORTER SUBUNIT YJJB-RELATED"/>
    <property type="match status" value="1"/>
</dbReference>
<dbReference type="AlphaFoldDB" id="A0A7G2JXP4"/>
<keyword evidence="4 7" id="KW-1133">Transmembrane helix</keyword>
<evidence type="ECO:0000256" key="4">
    <source>
        <dbReference type="ARBA" id="ARBA00022989"/>
    </source>
</evidence>
<evidence type="ECO:0000313" key="9">
    <source>
        <dbReference type="EMBL" id="EFA28034.1"/>
    </source>
</evidence>
<name>A0A7G2JXP4_HAEIF</name>
<feature type="domain" description="Threonine/serine exporter-like N-terminal" evidence="8">
    <location>
        <begin position="46"/>
        <end position="174"/>
    </location>
</feature>
<evidence type="ECO:0000256" key="5">
    <source>
        <dbReference type="ARBA" id="ARBA00023136"/>
    </source>
</evidence>
<feature type="transmembrane region" description="Helical" evidence="7">
    <location>
        <begin position="12"/>
        <end position="30"/>
    </location>
</feature>
<dbReference type="InterPro" id="IPR011050">
    <property type="entry name" value="Pectin_lyase_fold/virulence"/>
</dbReference>
<comment type="caution">
    <text evidence="9">The sequence shown here is derived from an EMBL/GenBank/DDBJ whole genome shotgun (WGS) entry which is preliminary data.</text>
</comment>
<dbReference type="PANTHER" id="PTHR34390">
    <property type="entry name" value="UPF0442 PROTEIN YJJB-RELATED"/>
    <property type="match status" value="1"/>
</dbReference>
<comment type="similarity">
    <text evidence="6">Belongs to the ThrE exporter (TC 2.A.79) family.</text>
</comment>
<dbReference type="EMBL" id="ABFC01000982">
    <property type="protein sequence ID" value="EFA28034.1"/>
    <property type="molecule type" value="Genomic_DNA"/>
</dbReference>
<dbReference type="Gene3D" id="2.160.20.10">
    <property type="entry name" value="Single-stranded right-handed beta-helix, Pectin lyase-like"/>
    <property type="match status" value="1"/>
</dbReference>
<evidence type="ECO:0000259" key="8">
    <source>
        <dbReference type="Pfam" id="PF06738"/>
    </source>
</evidence>
<dbReference type="InterPro" id="IPR012334">
    <property type="entry name" value="Pectin_lyas_fold"/>
</dbReference>
<feature type="non-terminal residue" evidence="9">
    <location>
        <position position="314"/>
    </location>
</feature>
<evidence type="ECO:0000256" key="1">
    <source>
        <dbReference type="ARBA" id="ARBA00004651"/>
    </source>
</evidence>
<proteinExistence type="inferred from homology"/>
<evidence type="ECO:0000256" key="7">
    <source>
        <dbReference type="SAM" id="Phobius"/>
    </source>
</evidence>
<comment type="subcellular location">
    <subcellularLocation>
        <location evidence="1">Cell membrane</location>
        <topology evidence="1">Multi-pass membrane protein</topology>
    </subcellularLocation>
</comment>
<gene>
    <name evidence="9" type="ORF">HAINFHK1212_0354</name>
</gene>
<keyword evidence="3 7" id="KW-0812">Transmembrane</keyword>
<evidence type="ECO:0000256" key="3">
    <source>
        <dbReference type="ARBA" id="ARBA00022692"/>
    </source>
</evidence>
<dbReference type="GO" id="GO:0022857">
    <property type="term" value="F:transmembrane transporter activity"/>
    <property type="evidence" value="ECO:0007669"/>
    <property type="project" value="InterPro"/>
</dbReference>
<keyword evidence="5 7" id="KW-0472">Membrane</keyword>
<evidence type="ECO:0000256" key="6">
    <source>
        <dbReference type="ARBA" id="ARBA00034125"/>
    </source>
</evidence>
<dbReference type="Pfam" id="PF06738">
    <property type="entry name" value="ThrE"/>
    <property type="match status" value="1"/>
</dbReference>
<dbReference type="InterPro" id="IPR010619">
    <property type="entry name" value="ThrE-like_N"/>
</dbReference>